<feature type="compositionally biased region" description="Low complexity" evidence="1">
    <location>
        <begin position="153"/>
        <end position="178"/>
    </location>
</feature>
<proteinExistence type="predicted"/>
<evidence type="ECO:0000313" key="2">
    <source>
        <dbReference type="EMBL" id="TRM64430.1"/>
    </source>
</evidence>
<accession>A0A550CI01</accession>
<dbReference type="AlphaFoldDB" id="A0A550CI01"/>
<protein>
    <recommendedName>
        <fullName evidence="4">DNA binding protein Ncp1</fullName>
    </recommendedName>
</protein>
<feature type="compositionally biased region" description="Basic residues" evidence="1">
    <location>
        <begin position="141"/>
        <end position="152"/>
    </location>
</feature>
<dbReference type="STRING" id="97359.A0A550CI01"/>
<name>A0A550CI01_9AGAR</name>
<dbReference type="Proteomes" id="UP000320762">
    <property type="component" value="Unassembled WGS sequence"/>
</dbReference>
<feature type="compositionally biased region" description="Polar residues" evidence="1">
    <location>
        <begin position="122"/>
        <end position="137"/>
    </location>
</feature>
<evidence type="ECO:0000256" key="1">
    <source>
        <dbReference type="SAM" id="MobiDB-lite"/>
    </source>
</evidence>
<keyword evidence="3" id="KW-1185">Reference proteome</keyword>
<organism evidence="2 3">
    <name type="scientific">Schizophyllum amplum</name>
    <dbReference type="NCBI Taxonomy" id="97359"/>
    <lineage>
        <taxon>Eukaryota</taxon>
        <taxon>Fungi</taxon>
        <taxon>Dikarya</taxon>
        <taxon>Basidiomycota</taxon>
        <taxon>Agaricomycotina</taxon>
        <taxon>Agaricomycetes</taxon>
        <taxon>Agaricomycetidae</taxon>
        <taxon>Agaricales</taxon>
        <taxon>Schizophyllaceae</taxon>
        <taxon>Schizophyllum</taxon>
    </lineage>
</organism>
<feature type="region of interest" description="Disordered" evidence="1">
    <location>
        <begin position="32"/>
        <end position="222"/>
    </location>
</feature>
<feature type="compositionally biased region" description="Acidic residues" evidence="1">
    <location>
        <begin position="88"/>
        <end position="103"/>
    </location>
</feature>
<comment type="caution">
    <text evidence="2">The sequence shown here is derived from an EMBL/GenBank/DDBJ whole genome shotgun (WGS) entry which is preliminary data.</text>
</comment>
<gene>
    <name evidence="2" type="ORF">BD626DRAFT_491790</name>
</gene>
<dbReference type="OrthoDB" id="3267800at2759"/>
<feature type="compositionally biased region" description="Polar residues" evidence="1">
    <location>
        <begin position="70"/>
        <end position="83"/>
    </location>
</feature>
<reference evidence="2 3" key="1">
    <citation type="journal article" date="2019" name="New Phytol.">
        <title>Comparative genomics reveals unique wood-decay strategies and fruiting body development in the Schizophyllaceae.</title>
        <authorList>
            <person name="Almasi E."/>
            <person name="Sahu N."/>
            <person name="Krizsan K."/>
            <person name="Balint B."/>
            <person name="Kovacs G.M."/>
            <person name="Kiss B."/>
            <person name="Cseklye J."/>
            <person name="Drula E."/>
            <person name="Henrissat B."/>
            <person name="Nagy I."/>
            <person name="Chovatia M."/>
            <person name="Adam C."/>
            <person name="LaButti K."/>
            <person name="Lipzen A."/>
            <person name="Riley R."/>
            <person name="Grigoriev I.V."/>
            <person name="Nagy L.G."/>
        </authorList>
    </citation>
    <scope>NUCLEOTIDE SEQUENCE [LARGE SCALE GENOMIC DNA]</scope>
    <source>
        <strain evidence="2 3">NL-1724</strain>
    </source>
</reference>
<evidence type="ECO:0008006" key="4">
    <source>
        <dbReference type="Google" id="ProtNLM"/>
    </source>
</evidence>
<sequence length="380" mass="40542">MNYTPTPTPGSETSVYFDAPIVNFSSNNNNMSDNAHAPASPILMNGSPKAANGSTMGSPGKKTRAALSDANGTTMPASQSGDVKSSVADDDDGYEDIDEEDEDRILPHPNGSSGWLPATDLPDQSPSNGNKTASSNGRRSSVLRKASRRSSRARSPMSRARSLSRAASVGYAASTTSSSGGGGARRSLYTNSDGRVVNGSAFISGAGTTGPDAHATPDPSLHQRRASAASALTPKQNKKIAKKEAQDGKSLTKVIRQEAKVEKRAIGVVIQELSDLQRMQKDAVKREAKSHAAHVKAVTAHQKAEEVYIAARVKYETSLAEMNAFQEALDISRENARKATEAMQEKSQEVDAIRTMYGVDEREREVKITSLTPKKTGWFS</sequence>
<evidence type="ECO:0000313" key="3">
    <source>
        <dbReference type="Proteomes" id="UP000320762"/>
    </source>
</evidence>
<dbReference type="EMBL" id="VDMD01000007">
    <property type="protein sequence ID" value="TRM64430.1"/>
    <property type="molecule type" value="Genomic_DNA"/>
</dbReference>